<sequence>MSRDKKQGHEMGWTTVVWNDDPQDGNIEHVEQHGLTVEEVEHVLSDFDRMEVSRRSGLPIIFGFLPDGRRVAVVIEEFDDSTVYPVTAFEVRV</sequence>
<proteinExistence type="predicted"/>
<evidence type="ECO:0000256" key="1">
    <source>
        <dbReference type="SAM" id="MobiDB-lite"/>
    </source>
</evidence>
<dbReference type="RefSeq" id="WP_145367467.1">
    <property type="nucleotide sequence ID" value="NZ_CP036275.1"/>
</dbReference>
<dbReference type="EMBL" id="CP036275">
    <property type="protein sequence ID" value="QDU36841.1"/>
    <property type="molecule type" value="Genomic_DNA"/>
</dbReference>
<accession>A0A517Z301</accession>
<evidence type="ECO:0000313" key="3">
    <source>
        <dbReference type="Proteomes" id="UP000320496"/>
    </source>
</evidence>
<evidence type="ECO:0000313" key="2">
    <source>
        <dbReference type="EMBL" id="QDU36841.1"/>
    </source>
</evidence>
<protein>
    <recommendedName>
        <fullName evidence="4">DUF4258 domain-containing protein</fullName>
    </recommendedName>
</protein>
<feature type="region of interest" description="Disordered" evidence="1">
    <location>
        <begin position="1"/>
        <end position="27"/>
    </location>
</feature>
<evidence type="ECO:0008006" key="4">
    <source>
        <dbReference type="Google" id="ProtNLM"/>
    </source>
</evidence>
<reference evidence="2 3" key="1">
    <citation type="submission" date="2019-02" db="EMBL/GenBank/DDBJ databases">
        <title>Deep-cultivation of Planctomycetes and their phenomic and genomic characterization uncovers novel biology.</title>
        <authorList>
            <person name="Wiegand S."/>
            <person name="Jogler M."/>
            <person name="Boedeker C."/>
            <person name="Pinto D."/>
            <person name="Vollmers J."/>
            <person name="Rivas-Marin E."/>
            <person name="Kohn T."/>
            <person name="Peeters S.H."/>
            <person name="Heuer A."/>
            <person name="Rast P."/>
            <person name="Oberbeckmann S."/>
            <person name="Bunk B."/>
            <person name="Jeske O."/>
            <person name="Meyerdierks A."/>
            <person name="Storesund J.E."/>
            <person name="Kallscheuer N."/>
            <person name="Luecker S."/>
            <person name="Lage O.M."/>
            <person name="Pohl T."/>
            <person name="Merkel B.J."/>
            <person name="Hornburger P."/>
            <person name="Mueller R.-W."/>
            <person name="Bruemmer F."/>
            <person name="Labrenz M."/>
            <person name="Spormann A.M."/>
            <person name="Op den Camp H."/>
            <person name="Overmann J."/>
            <person name="Amann R."/>
            <person name="Jetten M.S.M."/>
            <person name="Mascher T."/>
            <person name="Medema M.H."/>
            <person name="Devos D.P."/>
            <person name="Kaster A.-K."/>
            <person name="Ovreas L."/>
            <person name="Rohde M."/>
            <person name="Galperin M.Y."/>
            <person name="Jogler C."/>
        </authorList>
    </citation>
    <scope>NUCLEOTIDE SEQUENCE [LARGE SCALE GENOMIC DNA]</scope>
    <source>
        <strain evidence="2 3">Mal4</strain>
    </source>
</reference>
<gene>
    <name evidence="2" type="ORF">Mal4_11410</name>
</gene>
<dbReference type="AlphaFoldDB" id="A0A517Z301"/>
<dbReference type="KEGG" id="mri:Mal4_11410"/>
<name>A0A517Z301_9PLAN</name>
<keyword evidence="3" id="KW-1185">Reference proteome</keyword>
<dbReference type="OrthoDB" id="215621at2"/>
<organism evidence="2 3">
    <name type="scientific">Maioricimonas rarisocia</name>
    <dbReference type="NCBI Taxonomy" id="2528026"/>
    <lineage>
        <taxon>Bacteria</taxon>
        <taxon>Pseudomonadati</taxon>
        <taxon>Planctomycetota</taxon>
        <taxon>Planctomycetia</taxon>
        <taxon>Planctomycetales</taxon>
        <taxon>Planctomycetaceae</taxon>
        <taxon>Maioricimonas</taxon>
    </lineage>
</organism>
<dbReference type="Proteomes" id="UP000320496">
    <property type="component" value="Chromosome"/>
</dbReference>